<dbReference type="Proteomes" id="UP001232148">
    <property type="component" value="Unassembled WGS sequence"/>
</dbReference>
<keyword evidence="2" id="KW-1185">Reference proteome</keyword>
<protein>
    <submittedName>
        <fullName evidence="1">Uncharacterized protein</fullName>
    </submittedName>
</protein>
<gene>
    <name evidence="1" type="ORF">LX32DRAFT_50384</name>
</gene>
<dbReference type="EMBL" id="MU842932">
    <property type="protein sequence ID" value="KAK2025663.1"/>
    <property type="molecule type" value="Genomic_DNA"/>
</dbReference>
<sequence length="135" mass="14792">MDTSRGAQAAPACVWVVSEHDEDILAVVSKYRRPNRTFSSHVDISMTDAGIDLGSNSFPNPACKKTLAAQSEGKDNSIVGFPLWPRKEGFGVISIFKGPDKEPYIENDQTPLGATVFFSNKPDLRIVDYEGKELS</sequence>
<organism evidence="1 2">
    <name type="scientific">Colletotrichum zoysiae</name>
    <dbReference type="NCBI Taxonomy" id="1216348"/>
    <lineage>
        <taxon>Eukaryota</taxon>
        <taxon>Fungi</taxon>
        <taxon>Dikarya</taxon>
        <taxon>Ascomycota</taxon>
        <taxon>Pezizomycotina</taxon>
        <taxon>Sordariomycetes</taxon>
        <taxon>Hypocreomycetidae</taxon>
        <taxon>Glomerellales</taxon>
        <taxon>Glomerellaceae</taxon>
        <taxon>Colletotrichum</taxon>
        <taxon>Colletotrichum graminicola species complex</taxon>
    </lineage>
</organism>
<reference evidence="1" key="1">
    <citation type="submission" date="2021-06" db="EMBL/GenBank/DDBJ databases">
        <title>Comparative genomics, transcriptomics and evolutionary studies reveal genomic signatures of adaptation to plant cell wall in hemibiotrophic fungi.</title>
        <authorList>
            <consortium name="DOE Joint Genome Institute"/>
            <person name="Baroncelli R."/>
            <person name="Diaz J.F."/>
            <person name="Benocci T."/>
            <person name="Peng M."/>
            <person name="Battaglia E."/>
            <person name="Haridas S."/>
            <person name="Andreopoulos W."/>
            <person name="Labutti K."/>
            <person name="Pangilinan J."/>
            <person name="Floch G.L."/>
            <person name="Makela M.R."/>
            <person name="Henrissat B."/>
            <person name="Grigoriev I.V."/>
            <person name="Crouch J.A."/>
            <person name="De Vries R.P."/>
            <person name="Sukno S.A."/>
            <person name="Thon M.R."/>
        </authorList>
    </citation>
    <scope>NUCLEOTIDE SEQUENCE</scope>
    <source>
        <strain evidence="1">MAFF235873</strain>
    </source>
</reference>
<name>A0AAD9M1L1_9PEZI</name>
<evidence type="ECO:0000313" key="1">
    <source>
        <dbReference type="EMBL" id="KAK2025663.1"/>
    </source>
</evidence>
<comment type="caution">
    <text evidence="1">The sequence shown here is derived from an EMBL/GenBank/DDBJ whole genome shotgun (WGS) entry which is preliminary data.</text>
</comment>
<accession>A0AAD9M1L1</accession>
<evidence type="ECO:0000313" key="2">
    <source>
        <dbReference type="Proteomes" id="UP001232148"/>
    </source>
</evidence>
<proteinExistence type="predicted"/>
<dbReference type="AlphaFoldDB" id="A0AAD9M1L1"/>